<comment type="caution">
    <text evidence="4">The sequence shown here is derived from an EMBL/GenBank/DDBJ whole genome shotgun (WGS) entry which is preliminary data.</text>
</comment>
<keyword evidence="5" id="KW-1185">Reference proteome</keyword>
<dbReference type="PROSITE" id="PS00018">
    <property type="entry name" value="EF_HAND_1"/>
    <property type="match status" value="1"/>
</dbReference>
<feature type="region of interest" description="Disordered" evidence="2">
    <location>
        <begin position="119"/>
        <end position="166"/>
    </location>
</feature>
<dbReference type="SUPFAM" id="SSF47473">
    <property type="entry name" value="EF-hand"/>
    <property type="match status" value="1"/>
</dbReference>
<organism evidence="4 5">
    <name type="scientific">Edaphochlamys debaryana</name>
    <dbReference type="NCBI Taxonomy" id="47281"/>
    <lineage>
        <taxon>Eukaryota</taxon>
        <taxon>Viridiplantae</taxon>
        <taxon>Chlorophyta</taxon>
        <taxon>core chlorophytes</taxon>
        <taxon>Chlorophyceae</taxon>
        <taxon>CS clade</taxon>
        <taxon>Chlamydomonadales</taxon>
        <taxon>Chlamydomonadales incertae sedis</taxon>
        <taxon>Edaphochlamys</taxon>
    </lineage>
</organism>
<accession>A0A835XX46</accession>
<protein>
    <recommendedName>
        <fullName evidence="3">EF-hand domain-containing protein</fullName>
    </recommendedName>
</protein>
<dbReference type="OrthoDB" id="191686at2759"/>
<name>A0A835XX46_9CHLO</name>
<dbReference type="GO" id="GO:0005509">
    <property type="term" value="F:calcium ion binding"/>
    <property type="evidence" value="ECO:0007669"/>
    <property type="project" value="InterPro"/>
</dbReference>
<evidence type="ECO:0000256" key="1">
    <source>
        <dbReference type="ARBA" id="ARBA00022837"/>
    </source>
</evidence>
<dbReference type="InterPro" id="IPR002048">
    <property type="entry name" value="EF_hand_dom"/>
</dbReference>
<dbReference type="CDD" id="cd09487">
    <property type="entry name" value="SAM_superfamily"/>
    <property type="match status" value="1"/>
</dbReference>
<dbReference type="EMBL" id="JAEHOE010000083">
    <property type="protein sequence ID" value="KAG2488465.1"/>
    <property type="molecule type" value="Genomic_DNA"/>
</dbReference>
<feature type="domain" description="EF-hand" evidence="3">
    <location>
        <begin position="76"/>
        <end position="111"/>
    </location>
</feature>
<evidence type="ECO:0000259" key="3">
    <source>
        <dbReference type="PROSITE" id="PS50222"/>
    </source>
</evidence>
<proteinExistence type="predicted"/>
<reference evidence="4" key="1">
    <citation type="journal article" date="2020" name="bioRxiv">
        <title>Comparative genomics of Chlamydomonas.</title>
        <authorList>
            <person name="Craig R.J."/>
            <person name="Hasan A.R."/>
            <person name="Ness R.W."/>
            <person name="Keightley P.D."/>
        </authorList>
    </citation>
    <scope>NUCLEOTIDE SEQUENCE</scope>
    <source>
        <strain evidence="4">CCAP 11/70</strain>
    </source>
</reference>
<feature type="compositionally biased region" description="Low complexity" evidence="2">
    <location>
        <begin position="123"/>
        <end position="152"/>
    </location>
</feature>
<dbReference type="Gene3D" id="1.10.238.10">
    <property type="entry name" value="EF-hand"/>
    <property type="match status" value="1"/>
</dbReference>
<sequence length="166" mass="17897">MRAFREHGVNGQDLLVLQEEDLEDARFKFPKHVQRKVMRIPAAWRVFQSITGSPGRPAITIDQYVGYYSQGRFNETVVSQLQAAYRAVDANNNGNLTFEEFLVGFSFLDAAVAETRRPHFATSEGAAPAPVSSSSSSNPGASSSGAGAGAAPEKPKEGGFLGWLFG</sequence>
<gene>
    <name evidence="4" type="ORF">HYH03_012970</name>
</gene>
<dbReference type="InterPro" id="IPR018247">
    <property type="entry name" value="EF_Hand_1_Ca_BS"/>
</dbReference>
<dbReference type="InterPro" id="IPR011992">
    <property type="entry name" value="EF-hand-dom_pair"/>
</dbReference>
<dbReference type="PROSITE" id="PS50222">
    <property type="entry name" value="EF_HAND_2"/>
    <property type="match status" value="1"/>
</dbReference>
<evidence type="ECO:0000313" key="5">
    <source>
        <dbReference type="Proteomes" id="UP000612055"/>
    </source>
</evidence>
<evidence type="ECO:0000313" key="4">
    <source>
        <dbReference type="EMBL" id="KAG2488465.1"/>
    </source>
</evidence>
<evidence type="ECO:0000256" key="2">
    <source>
        <dbReference type="SAM" id="MobiDB-lite"/>
    </source>
</evidence>
<keyword evidence="1" id="KW-0106">Calcium</keyword>
<dbReference type="Proteomes" id="UP000612055">
    <property type="component" value="Unassembled WGS sequence"/>
</dbReference>
<dbReference type="AlphaFoldDB" id="A0A835XX46"/>